<reference evidence="1 2" key="1">
    <citation type="submission" date="2019-03" db="EMBL/GenBank/DDBJ databases">
        <title>Single cell metagenomics reveals metabolic interactions within the superorganism composed of flagellate Streblomastix strix and complex community of Bacteroidetes bacteria on its surface.</title>
        <authorList>
            <person name="Treitli S.C."/>
            <person name="Kolisko M."/>
            <person name="Husnik F."/>
            <person name="Keeling P."/>
            <person name="Hampl V."/>
        </authorList>
    </citation>
    <scope>NUCLEOTIDE SEQUENCE [LARGE SCALE GENOMIC DNA]</scope>
    <source>
        <strain evidence="1">ST1C</strain>
    </source>
</reference>
<dbReference type="EMBL" id="SNRW01000848">
    <property type="protein sequence ID" value="KAA6398944.1"/>
    <property type="molecule type" value="Genomic_DNA"/>
</dbReference>
<dbReference type="Gene3D" id="2.130.10.10">
    <property type="entry name" value="YVTN repeat-like/Quinoprotein amine dehydrogenase"/>
    <property type="match status" value="1"/>
</dbReference>
<evidence type="ECO:0000313" key="2">
    <source>
        <dbReference type="Proteomes" id="UP000324800"/>
    </source>
</evidence>
<proteinExistence type="predicted"/>
<dbReference type="InterPro" id="IPR049916">
    <property type="entry name" value="WDR72-like"/>
</dbReference>
<accession>A0A5J4WV72</accession>
<dbReference type="InterPro" id="IPR036322">
    <property type="entry name" value="WD40_repeat_dom_sf"/>
</dbReference>
<protein>
    <submittedName>
        <fullName evidence="1">Uncharacterized protein</fullName>
    </submittedName>
</protein>
<dbReference type="PANTHER" id="PTHR44099:SF4">
    <property type="entry name" value="RABCONNECTIN-3B, ISOFORM A"/>
    <property type="match status" value="1"/>
</dbReference>
<organism evidence="1 2">
    <name type="scientific">Streblomastix strix</name>
    <dbReference type="NCBI Taxonomy" id="222440"/>
    <lineage>
        <taxon>Eukaryota</taxon>
        <taxon>Metamonada</taxon>
        <taxon>Preaxostyla</taxon>
        <taxon>Oxymonadida</taxon>
        <taxon>Streblomastigidae</taxon>
        <taxon>Streblomastix</taxon>
    </lineage>
</organism>
<comment type="caution">
    <text evidence="1">The sequence shown here is derived from an EMBL/GenBank/DDBJ whole genome shotgun (WGS) entry which is preliminary data.</text>
</comment>
<dbReference type="SUPFAM" id="SSF50978">
    <property type="entry name" value="WD40 repeat-like"/>
    <property type="match status" value="1"/>
</dbReference>
<evidence type="ECO:0000313" key="1">
    <source>
        <dbReference type="EMBL" id="KAA6398944.1"/>
    </source>
</evidence>
<dbReference type="GO" id="GO:0005737">
    <property type="term" value="C:cytoplasm"/>
    <property type="evidence" value="ECO:0007669"/>
    <property type="project" value="TreeGrafter"/>
</dbReference>
<sequence length="874" mass="99182">MVATLYASEQSSINTAADLLITKIINNMKYASLYEKKNEIVKYSGKQSEFELKCSNAAKLCASFIPHLIPSKEWENERNKERIINFNENEEKFRIFSRNFDVNEDGTWGERCGWCEVGLQLVNNNNNQLNIQENNNNISFTQVPSSLITSNNYRVMLIEGQGPNGITEAEQIFIKLLIKLGLSEPRSVDPSLFKPLPQLLLSLANMNQMIRGEKKVIGDDGKNINLISNIQPDLFTASLTTLCSSELSFIPHKEEKGLILQSINKNDNMKSTMKKESNAIDSIDNNDINSLQHHHSHHYWFESDGQFFQIQAIRLLSTGMLLLRPHMKKYQQFIDLLFKHSMLNPFVKRNLQEEMNLRRGNSGNGQLFGQMTKFNIPLCDENAVISIQKQTSQIHTVLTQSRKDVSQNIALESSAIKNLIYILKAQQKQQQQIQKSYYDQHYRTAKHHNYTLQDQQIQICINPIVSVSSFEPKMDRVCRESLLQIGVRWPGQLLESLLSIAERRENIAIEISSTLRGIQSYVEYMRVLNAMNSESHKIENDILYNLHKREKIINKKNLLNQSENEKANSFVLPAILSQNSKMQDQQSSTISTNIDQSNKIISSDEQMMLGVVAQGILELIRDWIGISAESGHLQILLPKVTQIVCVLLDPSDEKTRKEAMLSNTGQAVIGEIVRRYPMVDYSAQSAKLMIGLGNGIVEIWSLQQMMKEKQFVAHEKAICAAAFSQNGQLLATFCGAEGEARIWRSEPGALGQLLGRVGRPLQVFSIRSLVGVASFKDDSVMNRNTTANKQKVIKTDEREDKTTERRGISNIMSEGEVIEAALMWMEGGRSIQLQWSNSPFGSYSAKRRAQALLDFDQQNDNIDSFTCTFGLNKH</sequence>
<name>A0A5J4WV72_9EUKA</name>
<dbReference type="Proteomes" id="UP000324800">
    <property type="component" value="Unassembled WGS sequence"/>
</dbReference>
<dbReference type="AlphaFoldDB" id="A0A5J4WV72"/>
<dbReference type="PANTHER" id="PTHR44099">
    <property type="entry name" value="RABCONNECTIN-3B, ISOFORM A"/>
    <property type="match status" value="1"/>
</dbReference>
<gene>
    <name evidence="1" type="ORF">EZS28_005526</name>
</gene>
<dbReference type="InterPro" id="IPR015943">
    <property type="entry name" value="WD40/YVTN_repeat-like_dom_sf"/>
</dbReference>
<dbReference type="OrthoDB" id="338622at2759"/>